<protein>
    <submittedName>
        <fullName evidence="1">Uncharacterized mitochondrial protein AtMg00810-like</fullName>
    </submittedName>
</protein>
<proteinExistence type="predicted"/>
<gene>
    <name evidence="1" type="ORF">Tci_041700</name>
</gene>
<accession>A0A6L2MAL6</accession>
<dbReference type="EMBL" id="BKCJ010005987">
    <property type="protein sequence ID" value="GEU69722.1"/>
    <property type="molecule type" value="Genomic_DNA"/>
</dbReference>
<comment type="caution">
    <text evidence="1">The sequence shown here is derived from an EMBL/GenBank/DDBJ whole genome shotgun (WGS) entry which is preliminary data.</text>
</comment>
<reference evidence="1" key="1">
    <citation type="journal article" date="2019" name="Sci. Rep.">
        <title>Draft genome of Tanacetum cinerariifolium, the natural source of mosquito coil.</title>
        <authorList>
            <person name="Yamashiro T."/>
            <person name="Shiraishi A."/>
            <person name="Satake H."/>
            <person name="Nakayama K."/>
        </authorList>
    </citation>
    <scope>NUCLEOTIDE SEQUENCE</scope>
</reference>
<evidence type="ECO:0000313" key="1">
    <source>
        <dbReference type="EMBL" id="GEU69722.1"/>
    </source>
</evidence>
<dbReference type="PANTHER" id="PTHR11439">
    <property type="entry name" value="GAG-POL-RELATED RETROTRANSPOSON"/>
    <property type="match status" value="1"/>
</dbReference>
<dbReference type="AlphaFoldDB" id="A0A6L2MAL6"/>
<organism evidence="1">
    <name type="scientific">Tanacetum cinerariifolium</name>
    <name type="common">Dalmatian daisy</name>
    <name type="synonym">Chrysanthemum cinerariifolium</name>
    <dbReference type="NCBI Taxonomy" id="118510"/>
    <lineage>
        <taxon>Eukaryota</taxon>
        <taxon>Viridiplantae</taxon>
        <taxon>Streptophyta</taxon>
        <taxon>Embryophyta</taxon>
        <taxon>Tracheophyta</taxon>
        <taxon>Spermatophyta</taxon>
        <taxon>Magnoliopsida</taxon>
        <taxon>eudicotyledons</taxon>
        <taxon>Gunneridae</taxon>
        <taxon>Pentapetalae</taxon>
        <taxon>asterids</taxon>
        <taxon>campanulids</taxon>
        <taxon>Asterales</taxon>
        <taxon>Asteraceae</taxon>
        <taxon>Asteroideae</taxon>
        <taxon>Anthemideae</taxon>
        <taxon>Anthemidinae</taxon>
        <taxon>Tanacetum</taxon>
    </lineage>
</organism>
<dbReference type="PANTHER" id="PTHR11439:SF495">
    <property type="entry name" value="REVERSE TRANSCRIPTASE, RNA-DEPENDENT DNA POLYMERASE-RELATED"/>
    <property type="match status" value="1"/>
</dbReference>
<name>A0A6L2MAL6_TANCI</name>
<sequence>MKHNNHHEASPSPPSCPLLLPILLMAKNQPPILKTCLEALEELARLKRQEKEVDGTAETLRKTFAHVNTASTPVNTASPSRNITSLEDIDEVPNDGIFTDASYDDEGAVADFTNLESTVNVSSIPQYRIHSTHPTTQILRDLNSVVQTRSKVNKSLGAHAFTASTPIETKKPLVKDAEAATVDVTPKNSHLHAVKRIFRYLKGQLKLGLWHPRESAFDLEAYTDSDYAGANLDRKSTIEGCQFLGSYTDKVKVINAKDEGISAAGETLNAATLTDERKYTLTKETLKRMMALRLIVKSESEAA</sequence>